<feature type="transmembrane region" description="Helical" evidence="1">
    <location>
        <begin position="146"/>
        <end position="178"/>
    </location>
</feature>
<accession>A0A8J3I126</accession>
<dbReference type="InterPro" id="IPR025196">
    <property type="entry name" value="DUF4126"/>
</dbReference>
<feature type="transmembrane region" description="Helical" evidence="1">
    <location>
        <begin position="119"/>
        <end position="140"/>
    </location>
</feature>
<organism evidence="3 4">
    <name type="scientific">Ktedonospora formicarum</name>
    <dbReference type="NCBI Taxonomy" id="2778364"/>
    <lineage>
        <taxon>Bacteria</taxon>
        <taxon>Bacillati</taxon>
        <taxon>Chloroflexota</taxon>
        <taxon>Ktedonobacteria</taxon>
        <taxon>Ktedonobacterales</taxon>
        <taxon>Ktedonobacteraceae</taxon>
        <taxon>Ktedonospora</taxon>
    </lineage>
</organism>
<feature type="transmembrane region" description="Helical" evidence="1">
    <location>
        <begin position="40"/>
        <end position="62"/>
    </location>
</feature>
<feature type="transmembrane region" description="Helical" evidence="1">
    <location>
        <begin position="6"/>
        <end position="28"/>
    </location>
</feature>
<evidence type="ECO:0000259" key="2">
    <source>
        <dbReference type="Pfam" id="PF13548"/>
    </source>
</evidence>
<comment type="caution">
    <text evidence="3">The sequence shown here is derived from an EMBL/GenBank/DDBJ whole genome shotgun (WGS) entry which is preliminary data.</text>
</comment>
<sequence>MDIGTAYGLSFASGINAYLPLLSYSIAVRFFHLYKINPDFAFVTNDWFMIGLAVLALADLFADKIPGVDHVWDAIHTVLRPIAGALVAAAATGDASGAALAVPLIAGGSIAGITHATKATTRAASTVGTAGLLNIVLSILEDIGMALSVLLSLFLPAVMVIIVAVCLVLFIVVSIKLYKKVKARRLRKQQAEMITSV</sequence>
<dbReference type="Proteomes" id="UP000612362">
    <property type="component" value="Unassembled WGS sequence"/>
</dbReference>
<name>A0A8J3I126_9CHLR</name>
<feature type="transmembrane region" description="Helical" evidence="1">
    <location>
        <begin position="82"/>
        <end position="107"/>
    </location>
</feature>
<reference evidence="3" key="1">
    <citation type="submission" date="2020-10" db="EMBL/GenBank/DDBJ databases">
        <title>Taxonomic study of unclassified bacteria belonging to the class Ktedonobacteria.</title>
        <authorList>
            <person name="Yabe S."/>
            <person name="Wang C.M."/>
            <person name="Zheng Y."/>
            <person name="Sakai Y."/>
            <person name="Cavaletti L."/>
            <person name="Monciardini P."/>
            <person name="Donadio S."/>
        </authorList>
    </citation>
    <scope>NUCLEOTIDE SEQUENCE</scope>
    <source>
        <strain evidence="3">SOSP1-1</strain>
    </source>
</reference>
<keyword evidence="4" id="KW-1185">Reference proteome</keyword>
<keyword evidence="1" id="KW-0812">Transmembrane</keyword>
<dbReference type="EMBL" id="BNJF01000001">
    <property type="protein sequence ID" value="GHO42954.1"/>
    <property type="molecule type" value="Genomic_DNA"/>
</dbReference>
<keyword evidence="1" id="KW-1133">Transmembrane helix</keyword>
<evidence type="ECO:0000313" key="3">
    <source>
        <dbReference type="EMBL" id="GHO42954.1"/>
    </source>
</evidence>
<keyword evidence="1" id="KW-0472">Membrane</keyword>
<dbReference type="Pfam" id="PF13548">
    <property type="entry name" value="DUF4126"/>
    <property type="match status" value="1"/>
</dbReference>
<dbReference type="AlphaFoldDB" id="A0A8J3I126"/>
<evidence type="ECO:0000256" key="1">
    <source>
        <dbReference type="SAM" id="Phobius"/>
    </source>
</evidence>
<gene>
    <name evidence="3" type="ORF">KSX_11170</name>
</gene>
<evidence type="ECO:0000313" key="4">
    <source>
        <dbReference type="Proteomes" id="UP000612362"/>
    </source>
</evidence>
<proteinExistence type="predicted"/>
<dbReference type="RefSeq" id="WP_220192451.1">
    <property type="nucleotide sequence ID" value="NZ_BNJF01000001.1"/>
</dbReference>
<feature type="domain" description="DUF4126" evidence="2">
    <location>
        <begin position="4"/>
        <end position="173"/>
    </location>
</feature>
<protein>
    <recommendedName>
        <fullName evidence="2">DUF4126 domain-containing protein</fullName>
    </recommendedName>
</protein>